<reference evidence="1 2" key="1">
    <citation type="journal article" date="2015" name="Genome Biol. Evol.">
        <title>Comparative Genomics of a Bacterivorous Green Alga Reveals Evolutionary Causalities and Consequences of Phago-Mixotrophic Mode of Nutrition.</title>
        <authorList>
            <person name="Burns J.A."/>
            <person name="Paasch A."/>
            <person name="Narechania A."/>
            <person name="Kim E."/>
        </authorList>
    </citation>
    <scope>NUCLEOTIDE SEQUENCE [LARGE SCALE GENOMIC DNA]</scope>
    <source>
        <strain evidence="1 2">PLY_AMNH</strain>
    </source>
</reference>
<dbReference type="Proteomes" id="UP001190700">
    <property type="component" value="Unassembled WGS sequence"/>
</dbReference>
<proteinExistence type="predicted"/>
<evidence type="ECO:0000313" key="1">
    <source>
        <dbReference type="EMBL" id="KAK3256791.1"/>
    </source>
</evidence>
<evidence type="ECO:0000313" key="2">
    <source>
        <dbReference type="Proteomes" id="UP001190700"/>
    </source>
</evidence>
<sequence>MACLTVAGFNQPYQLNTFGDRFFDNRSLGLELSLFYGMEIVGGFYAGRMLDLGKARGESRTAAVRHLFGKVALGLWPGSGNLQGECGTGMREVPDTWQARQRWLAHLEQV</sequence>
<dbReference type="AlphaFoldDB" id="A0AAE0FCC6"/>
<protein>
    <submittedName>
        <fullName evidence="1">Uncharacterized protein</fullName>
    </submittedName>
</protein>
<keyword evidence="2" id="KW-1185">Reference proteome</keyword>
<name>A0AAE0FCC6_9CHLO</name>
<organism evidence="1 2">
    <name type="scientific">Cymbomonas tetramitiformis</name>
    <dbReference type="NCBI Taxonomy" id="36881"/>
    <lineage>
        <taxon>Eukaryota</taxon>
        <taxon>Viridiplantae</taxon>
        <taxon>Chlorophyta</taxon>
        <taxon>Pyramimonadophyceae</taxon>
        <taxon>Pyramimonadales</taxon>
        <taxon>Pyramimonadaceae</taxon>
        <taxon>Cymbomonas</taxon>
    </lineage>
</organism>
<gene>
    <name evidence="1" type="ORF">CYMTET_34095</name>
</gene>
<accession>A0AAE0FCC6</accession>
<comment type="caution">
    <text evidence="1">The sequence shown here is derived from an EMBL/GenBank/DDBJ whole genome shotgun (WGS) entry which is preliminary data.</text>
</comment>
<dbReference type="EMBL" id="LGRX02021322">
    <property type="protein sequence ID" value="KAK3256791.1"/>
    <property type="molecule type" value="Genomic_DNA"/>
</dbReference>